<gene>
    <name evidence="4" type="ORF">FA15DRAFT_588668</name>
</gene>
<dbReference type="EMBL" id="ML210176">
    <property type="protein sequence ID" value="TFK26261.1"/>
    <property type="molecule type" value="Genomic_DNA"/>
</dbReference>
<dbReference type="Gene3D" id="3.30.710.10">
    <property type="entry name" value="Potassium Channel Kv1.1, Chain A"/>
    <property type="match status" value="1"/>
</dbReference>
<dbReference type="SUPFAM" id="SSF54695">
    <property type="entry name" value="POZ domain"/>
    <property type="match status" value="1"/>
</dbReference>
<dbReference type="PROSITE" id="PS50097">
    <property type="entry name" value="BTB"/>
    <property type="match status" value="1"/>
</dbReference>
<protein>
    <recommendedName>
        <fullName evidence="3">BTB domain-containing protein</fullName>
    </recommendedName>
</protein>
<organism evidence="4 5">
    <name type="scientific">Coprinopsis marcescibilis</name>
    <name type="common">Agaric fungus</name>
    <name type="synonym">Psathyrella marcescibilis</name>
    <dbReference type="NCBI Taxonomy" id="230819"/>
    <lineage>
        <taxon>Eukaryota</taxon>
        <taxon>Fungi</taxon>
        <taxon>Dikarya</taxon>
        <taxon>Basidiomycota</taxon>
        <taxon>Agaricomycotina</taxon>
        <taxon>Agaricomycetes</taxon>
        <taxon>Agaricomycetidae</taxon>
        <taxon>Agaricales</taxon>
        <taxon>Agaricineae</taxon>
        <taxon>Psathyrellaceae</taxon>
        <taxon>Coprinopsis</taxon>
    </lineage>
</organism>
<dbReference type="InterPro" id="IPR011333">
    <property type="entry name" value="SKP1/BTB/POZ_sf"/>
</dbReference>
<dbReference type="Pfam" id="PF00651">
    <property type="entry name" value="BTB"/>
    <property type="match status" value="1"/>
</dbReference>
<evidence type="ECO:0000259" key="3">
    <source>
        <dbReference type="PROSITE" id="PS50097"/>
    </source>
</evidence>
<feature type="coiled-coil region" evidence="1">
    <location>
        <begin position="242"/>
        <end position="272"/>
    </location>
</feature>
<dbReference type="Proteomes" id="UP000307440">
    <property type="component" value="Unassembled WGS sequence"/>
</dbReference>
<reference evidence="4 5" key="1">
    <citation type="journal article" date="2019" name="Nat. Ecol. Evol.">
        <title>Megaphylogeny resolves global patterns of mushroom evolution.</title>
        <authorList>
            <person name="Varga T."/>
            <person name="Krizsan K."/>
            <person name="Foldi C."/>
            <person name="Dima B."/>
            <person name="Sanchez-Garcia M."/>
            <person name="Sanchez-Ramirez S."/>
            <person name="Szollosi G.J."/>
            <person name="Szarkandi J.G."/>
            <person name="Papp V."/>
            <person name="Albert L."/>
            <person name="Andreopoulos W."/>
            <person name="Angelini C."/>
            <person name="Antonin V."/>
            <person name="Barry K.W."/>
            <person name="Bougher N.L."/>
            <person name="Buchanan P."/>
            <person name="Buyck B."/>
            <person name="Bense V."/>
            <person name="Catcheside P."/>
            <person name="Chovatia M."/>
            <person name="Cooper J."/>
            <person name="Damon W."/>
            <person name="Desjardin D."/>
            <person name="Finy P."/>
            <person name="Geml J."/>
            <person name="Haridas S."/>
            <person name="Hughes K."/>
            <person name="Justo A."/>
            <person name="Karasinski D."/>
            <person name="Kautmanova I."/>
            <person name="Kiss B."/>
            <person name="Kocsube S."/>
            <person name="Kotiranta H."/>
            <person name="LaButti K.M."/>
            <person name="Lechner B.E."/>
            <person name="Liimatainen K."/>
            <person name="Lipzen A."/>
            <person name="Lukacs Z."/>
            <person name="Mihaltcheva S."/>
            <person name="Morgado L.N."/>
            <person name="Niskanen T."/>
            <person name="Noordeloos M.E."/>
            <person name="Ohm R.A."/>
            <person name="Ortiz-Santana B."/>
            <person name="Ovrebo C."/>
            <person name="Racz N."/>
            <person name="Riley R."/>
            <person name="Savchenko A."/>
            <person name="Shiryaev A."/>
            <person name="Soop K."/>
            <person name="Spirin V."/>
            <person name="Szebenyi C."/>
            <person name="Tomsovsky M."/>
            <person name="Tulloss R.E."/>
            <person name="Uehling J."/>
            <person name="Grigoriev I.V."/>
            <person name="Vagvolgyi C."/>
            <person name="Papp T."/>
            <person name="Martin F.M."/>
            <person name="Miettinen O."/>
            <person name="Hibbett D.S."/>
            <person name="Nagy L.G."/>
        </authorList>
    </citation>
    <scope>NUCLEOTIDE SEQUENCE [LARGE SCALE GENOMIC DNA]</scope>
    <source>
        <strain evidence="4 5">CBS 121175</strain>
    </source>
</reference>
<feature type="region of interest" description="Disordered" evidence="2">
    <location>
        <begin position="282"/>
        <end position="302"/>
    </location>
</feature>
<sequence>MNATIDESVIEKDQAFYWDSVTFLVSNQMFRVPRQRFMVESHSFALLLESDAVGCDEQSAVVLSDVTPEEFRLLLRLMFPSNAISTAIELFKPQWLDVLKLTTRWHLNEIRKLAIHSLKELITDPFERIQLARIYHISAWLLAGFHSLITASEHISEKEADSIQLKTAIRLYIIRDKYLKSETSTNGHYGLVQHWSPLPSCMTEIRSAFADELTKIREQEVKFLPTAEKSAQIAHEKEVLFQKQVEDELTSIRNAKAELKKRQESLDMEEIRLDEKWSKIQDNNTLAQGAAGQSQPSSKKKR</sequence>
<dbReference type="AlphaFoldDB" id="A0A5C3LCY3"/>
<dbReference type="STRING" id="230819.A0A5C3LCY3"/>
<dbReference type="InterPro" id="IPR000210">
    <property type="entry name" value="BTB/POZ_dom"/>
</dbReference>
<keyword evidence="5" id="KW-1185">Reference proteome</keyword>
<evidence type="ECO:0000313" key="4">
    <source>
        <dbReference type="EMBL" id="TFK26261.1"/>
    </source>
</evidence>
<name>A0A5C3LCY3_COPMA</name>
<accession>A0A5C3LCY3</accession>
<proteinExistence type="predicted"/>
<dbReference type="OrthoDB" id="3223751at2759"/>
<evidence type="ECO:0000313" key="5">
    <source>
        <dbReference type="Proteomes" id="UP000307440"/>
    </source>
</evidence>
<evidence type="ECO:0000256" key="1">
    <source>
        <dbReference type="SAM" id="Coils"/>
    </source>
</evidence>
<evidence type="ECO:0000256" key="2">
    <source>
        <dbReference type="SAM" id="MobiDB-lite"/>
    </source>
</evidence>
<keyword evidence="1" id="KW-0175">Coiled coil</keyword>
<feature type="domain" description="BTB" evidence="3">
    <location>
        <begin position="19"/>
        <end position="87"/>
    </location>
</feature>